<dbReference type="InterPro" id="IPR028427">
    <property type="entry name" value="Met_Sox_Rdtase_MsrB"/>
</dbReference>
<name>A0A2T4CYF0_9GAMM</name>
<dbReference type="AlphaFoldDB" id="A0A2T4CYF0"/>
<dbReference type="Pfam" id="PF01641">
    <property type="entry name" value="SelR"/>
    <property type="match status" value="1"/>
</dbReference>
<feature type="binding site" evidence="9">
    <location>
        <position position="102"/>
    </location>
    <ligand>
        <name>Zn(2+)</name>
        <dbReference type="ChEBI" id="CHEBI:29105"/>
    </ligand>
</feature>
<sequence>MSKMNSDLKTDAQWRQQLNEEQYRITRQAGTEPAFSGEYVDHDENGCYHCVCCGQALFASDDKFDAGCGWPSFSSQLEHGVVTHHPDYSHNMDRTEVRCQQCEAHLGHVFDDGPAPTGLRYCINSVALEFNDKD</sequence>
<proteinExistence type="inferred from homology"/>
<feature type="binding site" evidence="9">
    <location>
        <position position="50"/>
    </location>
    <ligand>
        <name>Zn(2+)</name>
        <dbReference type="ChEBI" id="CHEBI:29105"/>
    </ligand>
</feature>
<gene>
    <name evidence="9 11" type="primary">msrB</name>
    <name evidence="11" type="ORF">C9940_01490</name>
</gene>
<dbReference type="EMBL" id="PYVN01000009">
    <property type="protein sequence ID" value="PTB86624.1"/>
    <property type="molecule type" value="Genomic_DNA"/>
</dbReference>
<dbReference type="FunFam" id="2.170.150.20:FF:000001">
    <property type="entry name" value="Peptide methionine sulfoxide reductase MsrB"/>
    <property type="match status" value="1"/>
</dbReference>
<dbReference type="InterPro" id="IPR002579">
    <property type="entry name" value="Met_Sox_Rdtase_MsrB_dom"/>
</dbReference>
<evidence type="ECO:0000256" key="6">
    <source>
        <dbReference type="ARBA" id="ARBA00023002"/>
    </source>
</evidence>
<accession>A0A2T4CYF0</accession>
<evidence type="ECO:0000256" key="1">
    <source>
        <dbReference type="ARBA" id="ARBA00007174"/>
    </source>
</evidence>
<dbReference type="PROSITE" id="PS51790">
    <property type="entry name" value="MSRB"/>
    <property type="match status" value="1"/>
</dbReference>
<evidence type="ECO:0000256" key="5">
    <source>
        <dbReference type="ARBA" id="ARBA00022833"/>
    </source>
</evidence>
<evidence type="ECO:0000256" key="3">
    <source>
        <dbReference type="ARBA" id="ARBA00021130"/>
    </source>
</evidence>
<keyword evidence="5 9" id="KW-0862">Zinc</keyword>
<evidence type="ECO:0000259" key="10">
    <source>
        <dbReference type="PROSITE" id="PS51790"/>
    </source>
</evidence>
<comment type="caution">
    <text evidence="11">The sequence shown here is derived from an EMBL/GenBank/DDBJ whole genome shotgun (WGS) entry which is preliminary data.</text>
</comment>
<dbReference type="PANTHER" id="PTHR10173">
    <property type="entry name" value="METHIONINE SULFOXIDE REDUCTASE"/>
    <property type="match status" value="1"/>
</dbReference>
<dbReference type="SUPFAM" id="SSF51316">
    <property type="entry name" value="Mss4-like"/>
    <property type="match status" value="1"/>
</dbReference>
<protein>
    <recommendedName>
        <fullName evidence="3 9">Peptide methionine sulfoxide reductase MsrB</fullName>
        <ecNumber evidence="2 9">1.8.4.12</ecNumber>
    </recommendedName>
    <alternativeName>
        <fullName evidence="8 9">Peptide-methionine (R)-S-oxide reductase</fullName>
    </alternativeName>
</protein>
<dbReference type="GO" id="GO:0008270">
    <property type="term" value="F:zinc ion binding"/>
    <property type="evidence" value="ECO:0007669"/>
    <property type="project" value="UniProtKB-UniRule"/>
</dbReference>
<evidence type="ECO:0000256" key="7">
    <source>
        <dbReference type="ARBA" id="ARBA00048488"/>
    </source>
</evidence>
<dbReference type="GO" id="GO:0030091">
    <property type="term" value="P:protein repair"/>
    <property type="evidence" value="ECO:0007669"/>
    <property type="project" value="InterPro"/>
</dbReference>
<reference evidence="11" key="1">
    <citation type="submission" date="2018-03" db="EMBL/GenBank/DDBJ databases">
        <title>Cross-interface Injection: A General Nanoliter Liquid Handling Method Applied to Single Cells Genome Amplification Automated Nanoliter Liquid Handling Applied to Single Cell Multiple Displacement Amplification.</title>
        <authorList>
            <person name="Yun J."/>
            <person name="Xu P."/>
            <person name="Xu J."/>
            <person name="Dai X."/>
            <person name="Wang Y."/>
            <person name="Zheng X."/>
            <person name="Cao C."/>
            <person name="Yi Q."/>
            <person name="Zhu Y."/>
            <person name="Wang L."/>
            <person name="Dong Z."/>
            <person name="Huang Y."/>
            <person name="Huang L."/>
            <person name="Du W."/>
        </authorList>
    </citation>
    <scope>NUCLEOTIDE SEQUENCE [LARGE SCALE GENOMIC DNA]</scope>
    <source>
        <strain evidence="11">Z-D3-2</strain>
    </source>
</reference>
<dbReference type="HAMAP" id="MF_01400">
    <property type="entry name" value="MsrB"/>
    <property type="match status" value="1"/>
</dbReference>
<organism evidence="11">
    <name type="scientific">Pseudidiomarina aestuarii</name>
    <dbReference type="NCBI Taxonomy" id="624146"/>
    <lineage>
        <taxon>Bacteria</taxon>
        <taxon>Pseudomonadati</taxon>
        <taxon>Pseudomonadota</taxon>
        <taxon>Gammaproteobacteria</taxon>
        <taxon>Alteromonadales</taxon>
        <taxon>Idiomarinaceae</taxon>
        <taxon>Pseudidiomarina</taxon>
    </lineage>
</organism>
<keyword evidence="6 9" id="KW-0560">Oxidoreductase</keyword>
<keyword evidence="4 9" id="KW-0479">Metal-binding</keyword>
<feature type="binding site" evidence="9">
    <location>
        <position position="99"/>
    </location>
    <ligand>
        <name>Zn(2+)</name>
        <dbReference type="ChEBI" id="CHEBI:29105"/>
    </ligand>
</feature>
<comment type="cofactor">
    <cofactor evidence="9">
        <name>Zn(2+)</name>
        <dbReference type="ChEBI" id="CHEBI:29105"/>
    </cofactor>
    <text evidence="9">Binds 1 zinc ion per subunit. The zinc ion is important for the structural integrity of the protein.</text>
</comment>
<dbReference type="PANTHER" id="PTHR10173:SF52">
    <property type="entry name" value="METHIONINE-R-SULFOXIDE REDUCTASE B1"/>
    <property type="match status" value="1"/>
</dbReference>
<dbReference type="NCBIfam" id="TIGR00357">
    <property type="entry name" value="peptide-methionine (R)-S-oxide reductase MsrB"/>
    <property type="match status" value="1"/>
</dbReference>
<dbReference type="GO" id="GO:0006979">
    <property type="term" value="P:response to oxidative stress"/>
    <property type="evidence" value="ECO:0007669"/>
    <property type="project" value="InterPro"/>
</dbReference>
<comment type="similarity">
    <text evidence="1 9">Belongs to the MsrB Met sulfoxide reductase family.</text>
</comment>
<dbReference type="EC" id="1.8.4.12" evidence="2 9"/>
<comment type="catalytic activity">
    <reaction evidence="7 9">
        <text>L-methionyl-[protein] + [thioredoxin]-disulfide + H2O = L-methionyl-(R)-S-oxide-[protein] + [thioredoxin]-dithiol</text>
        <dbReference type="Rhea" id="RHEA:24164"/>
        <dbReference type="Rhea" id="RHEA-COMP:10698"/>
        <dbReference type="Rhea" id="RHEA-COMP:10700"/>
        <dbReference type="Rhea" id="RHEA-COMP:12313"/>
        <dbReference type="Rhea" id="RHEA-COMP:12314"/>
        <dbReference type="ChEBI" id="CHEBI:15377"/>
        <dbReference type="ChEBI" id="CHEBI:16044"/>
        <dbReference type="ChEBI" id="CHEBI:29950"/>
        <dbReference type="ChEBI" id="CHEBI:45764"/>
        <dbReference type="ChEBI" id="CHEBI:50058"/>
        <dbReference type="EC" id="1.8.4.12"/>
    </reaction>
</comment>
<feature type="binding site" evidence="9">
    <location>
        <position position="53"/>
    </location>
    <ligand>
        <name>Zn(2+)</name>
        <dbReference type="ChEBI" id="CHEBI:29105"/>
    </ligand>
</feature>
<feature type="domain" description="MsrB" evidence="10">
    <location>
        <begin position="11"/>
        <end position="133"/>
    </location>
</feature>
<evidence type="ECO:0000313" key="11">
    <source>
        <dbReference type="EMBL" id="PTB86624.1"/>
    </source>
</evidence>
<dbReference type="GO" id="GO:0033743">
    <property type="term" value="F:peptide-methionine (R)-S-oxide reductase activity"/>
    <property type="evidence" value="ECO:0007669"/>
    <property type="project" value="UniProtKB-UniRule"/>
</dbReference>
<dbReference type="GO" id="GO:0005737">
    <property type="term" value="C:cytoplasm"/>
    <property type="evidence" value="ECO:0007669"/>
    <property type="project" value="TreeGrafter"/>
</dbReference>
<feature type="active site" description="Nucleophile" evidence="9">
    <location>
        <position position="122"/>
    </location>
</feature>
<evidence type="ECO:0000256" key="9">
    <source>
        <dbReference type="HAMAP-Rule" id="MF_01400"/>
    </source>
</evidence>
<evidence type="ECO:0000256" key="2">
    <source>
        <dbReference type="ARBA" id="ARBA00012499"/>
    </source>
</evidence>
<dbReference type="InterPro" id="IPR011057">
    <property type="entry name" value="Mss4-like_sf"/>
</dbReference>
<dbReference type="Gene3D" id="2.170.150.20">
    <property type="entry name" value="Peptide methionine sulfoxide reductase"/>
    <property type="match status" value="1"/>
</dbReference>
<evidence type="ECO:0000256" key="8">
    <source>
        <dbReference type="ARBA" id="ARBA00075819"/>
    </source>
</evidence>
<evidence type="ECO:0000256" key="4">
    <source>
        <dbReference type="ARBA" id="ARBA00022723"/>
    </source>
</evidence>